<keyword evidence="2" id="KW-1133">Transmembrane helix</keyword>
<evidence type="ECO:0000313" key="5">
    <source>
        <dbReference type="Proteomes" id="UP000521872"/>
    </source>
</evidence>
<protein>
    <recommendedName>
        <fullName evidence="3">DUF6533 domain-containing protein</fullName>
    </recommendedName>
</protein>
<organism evidence="4 5">
    <name type="scientific">Agrocybe pediades</name>
    <dbReference type="NCBI Taxonomy" id="84607"/>
    <lineage>
        <taxon>Eukaryota</taxon>
        <taxon>Fungi</taxon>
        <taxon>Dikarya</taxon>
        <taxon>Basidiomycota</taxon>
        <taxon>Agaricomycotina</taxon>
        <taxon>Agaricomycetes</taxon>
        <taxon>Agaricomycetidae</taxon>
        <taxon>Agaricales</taxon>
        <taxon>Agaricineae</taxon>
        <taxon>Strophariaceae</taxon>
        <taxon>Agrocybe</taxon>
    </lineage>
</organism>
<keyword evidence="2" id="KW-0472">Membrane</keyword>
<feature type="region of interest" description="Disordered" evidence="1">
    <location>
        <begin position="360"/>
        <end position="394"/>
    </location>
</feature>
<feature type="transmembrane region" description="Helical" evidence="2">
    <location>
        <begin position="118"/>
        <end position="136"/>
    </location>
</feature>
<accession>A0A8H4QFA9</accession>
<feature type="transmembrane region" description="Helical" evidence="2">
    <location>
        <begin position="148"/>
        <end position="168"/>
    </location>
</feature>
<reference evidence="4 5" key="1">
    <citation type="submission" date="2019-12" db="EMBL/GenBank/DDBJ databases">
        <authorList>
            <person name="Floudas D."/>
            <person name="Bentzer J."/>
            <person name="Ahren D."/>
            <person name="Johansson T."/>
            <person name="Persson P."/>
            <person name="Tunlid A."/>
        </authorList>
    </citation>
    <scope>NUCLEOTIDE SEQUENCE [LARGE SCALE GENOMIC DNA]</scope>
    <source>
        <strain evidence="4 5">CBS 102.39</strain>
    </source>
</reference>
<dbReference type="AlphaFoldDB" id="A0A8H4QFA9"/>
<keyword evidence="5" id="KW-1185">Reference proteome</keyword>
<gene>
    <name evidence="4" type="ORF">D9613_010467</name>
</gene>
<feature type="domain" description="DUF6533" evidence="3">
    <location>
        <begin position="52"/>
        <end position="96"/>
    </location>
</feature>
<dbReference type="InterPro" id="IPR045340">
    <property type="entry name" value="DUF6533"/>
</dbReference>
<evidence type="ECO:0000313" key="4">
    <source>
        <dbReference type="EMBL" id="KAF4610069.1"/>
    </source>
</evidence>
<evidence type="ECO:0000256" key="1">
    <source>
        <dbReference type="SAM" id="MobiDB-lite"/>
    </source>
</evidence>
<name>A0A8H4QFA9_9AGAR</name>
<proteinExistence type="predicted"/>
<dbReference type="Proteomes" id="UP000521872">
    <property type="component" value="Unassembled WGS sequence"/>
</dbReference>
<evidence type="ECO:0000256" key="2">
    <source>
        <dbReference type="SAM" id="Phobius"/>
    </source>
</evidence>
<feature type="transmembrane region" description="Helical" evidence="2">
    <location>
        <begin position="273"/>
        <end position="293"/>
    </location>
</feature>
<dbReference type="EMBL" id="JAACJL010000059">
    <property type="protein sequence ID" value="KAF4610069.1"/>
    <property type="molecule type" value="Genomic_DNA"/>
</dbReference>
<sequence>MWFPFALPYSLTPMTTVWKENLLSEDFSLSDVPTPLIFLPPGLARHYNVMIYLQIATTAILTWDILNNLRKELKILLNYRLSMPTCMYFVTRITLLAYCLGRTVLLTTPVGDCAVLQQALNGLLIVAVSCTTFLFYMRVCAVFCMNRYICAVFGTTWLATVAMSGTFPKTFRAGRIDPTDYCLETADMRLLGPTVIVLLANDVMIYLAITYRVYKMFVESTSTLGQRMNHLLLGTSMPVLWKVLLQDSQIYCLIIVFTKTFLLIAITNLDAPFSIMFLICHLALVHVLSCRVYRNVKLSHGIWEANATSMDFDVGATRRGSIIHRNGGGQLASTGTMDFRPSRSQNYNCNATRRSDIRLDSIHTSSTSVPDGGGLNLNSPNEKQPSIYVDRSHV</sequence>
<feature type="transmembrane region" description="Helical" evidence="2">
    <location>
        <begin position="49"/>
        <end position="66"/>
    </location>
</feature>
<feature type="transmembrane region" description="Helical" evidence="2">
    <location>
        <begin position="188"/>
        <end position="209"/>
    </location>
</feature>
<evidence type="ECO:0000259" key="3">
    <source>
        <dbReference type="Pfam" id="PF20151"/>
    </source>
</evidence>
<feature type="transmembrane region" description="Helical" evidence="2">
    <location>
        <begin position="86"/>
        <end position="106"/>
    </location>
</feature>
<feature type="transmembrane region" description="Helical" evidence="2">
    <location>
        <begin position="250"/>
        <end position="267"/>
    </location>
</feature>
<dbReference type="Pfam" id="PF20151">
    <property type="entry name" value="DUF6533"/>
    <property type="match status" value="1"/>
</dbReference>
<comment type="caution">
    <text evidence="4">The sequence shown here is derived from an EMBL/GenBank/DDBJ whole genome shotgun (WGS) entry which is preliminary data.</text>
</comment>
<keyword evidence="2" id="KW-0812">Transmembrane</keyword>